<reference evidence="12 13" key="1">
    <citation type="submission" date="2017-07" db="EMBL/GenBank/DDBJ databases">
        <title>A draft genome sequence of Komagataeibacter xylinus LMG 1515.</title>
        <authorList>
            <person name="Skraban J."/>
            <person name="Cleenwerck I."/>
            <person name="Vandamme P."/>
            <person name="Trcek J."/>
        </authorList>
    </citation>
    <scope>NUCLEOTIDE SEQUENCE [LARGE SCALE GENOMIC DNA]</scope>
    <source>
        <strain evidence="12 13">LMG 1515</strain>
    </source>
</reference>
<evidence type="ECO:0000259" key="11">
    <source>
        <dbReference type="Pfam" id="PF00999"/>
    </source>
</evidence>
<evidence type="ECO:0000256" key="2">
    <source>
        <dbReference type="ARBA" id="ARBA00022448"/>
    </source>
</evidence>
<feature type="transmembrane region" description="Helical" evidence="10">
    <location>
        <begin position="392"/>
        <end position="412"/>
    </location>
</feature>
<evidence type="ECO:0000256" key="1">
    <source>
        <dbReference type="ARBA" id="ARBA00004651"/>
    </source>
</evidence>
<dbReference type="STRING" id="1220579.GCA_001571345_01127"/>
<dbReference type="GO" id="GO:0005886">
    <property type="term" value="C:plasma membrane"/>
    <property type="evidence" value="ECO:0007669"/>
    <property type="project" value="UniProtKB-SubCell"/>
</dbReference>
<keyword evidence="9 10" id="KW-0739">Sodium transport</keyword>
<feature type="transmembrane region" description="Helical" evidence="10">
    <location>
        <begin position="81"/>
        <end position="106"/>
    </location>
</feature>
<dbReference type="InterPro" id="IPR018422">
    <property type="entry name" value="Cation/H_exchanger_CPA1"/>
</dbReference>
<dbReference type="Pfam" id="PF00999">
    <property type="entry name" value="Na_H_Exchanger"/>
    <property type="match status" value="1"/>
</dbReference>
<dbReference type="GO" id="GO:0098719">
    <property type="term" value="P:sodium ion import across plasma membrane"/>
    <property type="evidence" value="ECO:0007669"/>
    <property type="project" value="TreeGrafter"/>
</dbReference>
<dbReference type="Gene3D" id="6.10.140.1330">
    <property type="match status" value="1"/>
</dbReference>
<evidence type="ECO:0000256" key="5">
    <source>
        <dbReference type="ARBA" id="ARBA00022989"/>
    </source>
</evidence>
<evidence type="ECO:0000256" key="8">
    <source>
        <dbReference type="ARBA" id="ARBA00023136"/>
    </source>
</evidence>
<comment type="caution">
    <text evidence="10">Lacks conserved residue(s) required for the propagation of feature annotation.</text>
</comment>
<comment type="function">
    <text evidence="10">Na(+)/H(+) antiporter that extrudes sodium in exchange for external protons.</text>
</comment>
<keyword evidence="4 10" id="KW-0812">Transmembrane</keyword>
<comment type="subcellular location">
    <subcellularLocation>
        <location evidence="10">Cell inner membrane</location>
        <topology evidence="10">Multi-pass membrane protein</topology>
    </subcellularLocation>
    <subcellularLocation>
        <location evidence="1">Cell membrane</location>
        <topology evidence="1">Multi-pass membrane protein</topology>
    </subcellularLocation>
</comment>
<protein>
    <submittedName>
        <fullName evidence="12">Na+/H+ antiporter</fullName>
    </submittedName>
</protein>
<dbReference type="RefSeq" id="WP_061272806.1">
    <property type="nucleotide sequence ID" value="NZ_CBCRXN010000024.1"/>
</dbReference>
<dbReference type="Proteomes" id="UP000248257">
    <property type="component" value="Unassembled WGS sequence"/>
</dbReference>
<keyword evidence="5 10" id="KW-1133">Transmembrane helix</keyword>
<organism evidence="12 13">
    <name type="scientific">Komagataeibacter xylinus</name>
    <name type="common">Gluconacetobacter xylinus</name>
    <dbReference type="NCBI Taxonomy" id="28448"/>
    <lineage>
        <taxon>Bacteria</taxon>
        <taxon>Pseudomonadati</taxon>
        <taxon>Pseudomonadota</taxon>
        <taxon>Alphaproteobacteria</taxon>
        <taxon>Acetobacterales</taxon>
        <taxon>Acetobacteraceae</taxon>
        <taxon>Komagataeibacter</taxon>
    </lineage>
</organism>
<dbReference type="InterPro" id="IPR004705">
    <property type="entry name" value="Cation/H_exchanger_CPA1_bac"/>
</dbReference>
<dbReference type="EMBL" id="NKUC01000011">
    <property type="protein sequence ID" value="PYD57164.1"/>
    <property type="molecule type" value="Genomic_DNA"/>
</dbReference>
<evidence type="ECO:0000256" key="7">
    <source>
        <dbReference type="ARBA" id="ARBA00023065"/>
    </source>
</evidence>
<feature type="transmembrane region" description="Helical" evidence="10">
    <location>
        <begin position="32"/>
        <end position="60"/>
    </location>
</feature>
<feature type="transmembrane region" description="Helical" evidence="10">
    <location>
        <begin position="270"/>
        <end position="290"/>
    </location>
</feature>
<keyword evidence="10" id="KW-0997">Cell inner membrane</keyword>
<evidence type="ECO:0000256" key="6">
    <source>
        <dbReference type="ARBA" id="ARBA00023053"/>
    </source>
</evidence>
<gene>
    <name evidence="12" type="ORF">CFR75_07050</name>
</gene>
<evidence type="ECO:0000256" key="9">
    <source>
        <dbReference type="ARBA" id="ARBA00023201"/>
    </source>
</evidence>
<sequence>MHAVFITLALLTVTGISSLISRVGRIPVPLPLIQIAVGAIAALAGLNIGFDPDMFLLLFIPPLLYADAYRMPMREFGELRNIIIMMALGLVVFTTLACGYFIHWLIPPIMLPAAFALAAVMSPTDAVSVGSMIEGGRAPARVVHILHGEALLNDASGLVCFKFAVAAAMTGLFSFQQALGSFIFMATGGIVIGIVVAWAACRAEHMLLVRGYDDPPTHITLAMMLPFGIYLLADAVQCSGILAAVAGGMTVKFTGVMNEARTETRLKATTVWDMVNFTFNAVIFLLLGLQLPDLVTGGAAIARAGGISPWFLILAIVGIQLMMSLIRFAWIWISISARRLFARLRHRNTVIPSARNVLLMTVAGTRGAITLAAVLSLPVATLAGPGFPGRDLLVTLAAGVIICSLVLASVAIPPLLHGMSTDEDDPSLHELDMMRIELAQTAIEALHAEQAVLAQQELDTMPDGSESVDLKQEAIGRLLHEYQDTLRRLDNSRAAEASIRATAIREKRTELALRFRLIRHMRERLHMRVVQKLINDETELTINQELDFIEQELQIEARSLPRPDGLPHASTHGGAALPETGCMAPALTD</sequence>
<evidence type="ECO:0000313" key="13">
    <source>
        <dbReference type="Proteomes" id="UP000248257"/>
    </source>
</evidence>
<dbReference type="AlphaFoldDB" id="A0A318PNK9"/>
<name>A0A318PNK9_KOMXY</name>
<evidence type="ECO:0000313" key="12">
    <source>
        <dbReference type="EMBL" id="PYD57164.1"/>
    </source>
</evidence>
<keyword evidence="10" id="KW-0050">Antiport</keyword>
<keyword evidence="3" id="KW-1003">Cell membrane</keyword>
<keyword evidence="2 10" id="KW-0813">Transport</keyword>
<dbReference type="InterPro" id="IPR006153">
    <property type="entry name" value="Cation/H_exchanger_TM"/>
</dbReference>
<dbReference type="PANTHER" id="PTHR10110">
    <property type="entry name" value="SODIUM/HYDROGEN EXCHANGER"/>
    <property type="match status" value="1"/>
</dbReference>
<evidence type="ECO:0000256" key="10">
    <source>
        <dbReference type="RuleBase" id="RU366002"/>
    </source>
</evidence>
<dbReference type="NCBIfam" id="TIGR00831">
    <property type="entry name" value="a_cpa1"/>
    <property type="match status" value="1"/>
</dbReference>
<accession>A0A318PNK9</accession>
<dbReference type="GO" id="GO:0051453">
    <property type="term" value="P:regulation of intracellular pH"/>
    <property type="evidence" value="ECO:0007669"/>
    <property type="project" value="TreeGrafter"/>
</dbReference>
<evidence type="ECO:0000256" key="4">
    <source>
        <dbReference type="ARBA" id="ARBA00022692"/>
    </source>
</evidence>
<dbReference type="PANTHER" id="PTHR10110:SF86">
    <property type="entry name" value="SODIUM_HYDROGEN EXCHANGER 7"/>
    <property type="match status" value="1"/>
</dbReference>
<dbReference type="GO" id="GO:0015386">
    <property type="term" value="F:potassium:proton antiporter activity"/>
    <property type="evidence" value="ECO:0007669"/>
    <property type="project" value="TreeGrafter"/>
</dbReference>
<feature type="transmembrane region" description="Helical" evidence="10">
    <location>
        <begin position="182"/>
        <end position="200"/>
    </location>
</feature>
<proteinExistence type="inferred from homology"/>
<dbReference type="GO" id="GO:0015385">
    <property type="term" value="F:sodium:proton antiporter activity"/>
    <property type="evidence" value="ECO:0007669"/>
    <property type="project" value="InterPro"/>
</dbReference>
<keyword evidence="8 10" id="KW-0472">Membrane</keyword>
<feature type="domain" description="Cation/H+ exchanger transmembrane" evidence="11">
    <location>
        <begin position="16"/>
        <end position="416"/>
    </location>
</feature>
<comment type="caution">
    <text evidence="12">The sequence shown here is derived from an EMBL/GenBank/DDBJ whole genome shotgun (WGS) entry which is preliminary data.</text>
</comment>
<evidence type="ECO:0000256" key="3">
    <source>
        <dbReference type="ARBA" id="ARBA00022475"/>
    </source>
</evidence>
<feature type="transmembrane region" description="Helical" evidence="10">
    <location>
        <begin position="310"/>
        <end position="335"/>
    </location>
</feature>
<feature type="transmembrane region" description="Helical" evidence="10">
    <location>
        <begin position="356"/>
        <end position="380"/>
    </location>
</feature>
<keyword evidence="13" id="KW-1185">Reference proteome</keyword>
<feature type="transmembrane region" description="Helical" evidence="10">
    <location>
        <begin position="220"/>
        <end position="249"/>
    </location>
</feature>
<keyword evidence="7 10" id="KW-0406">Ion transport</keyword>
<dbReference type="OrthoDB" id="9809206at2"/>
<keyword evidence="6 10" id="KW-0915">Sodium</keyword>
<comment type="similarity">
    <text evidence="10">Belongs to the monovalent cation:proton antiporter 1 (CPA1) transporter (TC 2.A.36) family.</text>
</comment>